<sequence length="151" mass="17793">MCCHSRVIYSVCGHSCFGRRPIVECRNASIDPMLEYSTTCEIYGHPFKSLRLDQLCPGCQRRREVLLQEIDASHVVKFDEWQWKVSYGLPGHGGKDYWTRKAEEREEEHEKKDSGRRKSQKRFSWRRSRRKTKVPGVDSPLTPRTPRIPEE</sequence>
<reference evidence="2" key="2">
    <citation type="journal article" date="2022" name="Microb. Genom.">
        <title>A chromosome-scale genome assembly of the tomato pathogen Cladosporium fulvum reveals a compartmentalized genome architecture and the presence of a dispensable chromosome.</title>
        <authorList>
            <person name="Zaccaron A.Z."/>
            <person name="Chen L.H."/>
            <person name="Samaras A."/>
            <person name="Stergiopoulos I."/>
        </authorList>
    </citation>
    <scope>NUCLEOTIDE SEQUENCE</scope>
    <source>
        <strain evidence="2">Race5_Kim</strain>
    </source>
</reference>
<protein>
    <submittedName>
        <fullName evidence="2">Uncharacterized protein</fullName>
    </submittedName>
</protein>
<accession>A0A9Q8L5S6</accession>
<keyword evidence="3" id="KW-1185">Reference proteome</keyword>
<dbReference type="GeneID" id="71980454"/>
<dbReference type="Proteomes" id="UP000756132">
    <property type="component" value="Chromosome 1"/>
</dbReference>
<evidence type="ECO:0000313" key="3">
    <source>
        <dbReference type="Proteomes" id="UP000756132"/>
    </source>
</evidence>
<dbReference type="AlphaFoldDB" id="A0A9Q8L5S6"/>
<gene>
    <name evidence="2" type="ORF">CLAFUR5_00576</name>
</gene>
<organism evidence="2 3">
    <name type="scientific">Passalora fulva</name>
    <name type="common">Tomato leaf mold</name>
    <name type="synonym">Cladosporium fulvum</name>
    <dbReference type="NCBI Taxonomy" id="5499"/>
    <lineage>
        <taxon>Eukaryota</taxon>
        <taxon>Fungi</taxon>
        <taxon>Dikarya</taxon>
        <taxon>Ascomycota</taxon>
        <taxon>Pezizomycotina</taxon>
        <taxon>Dothideomycetes</taxon>
        <taxon>Dothideomycetidae</taxon>
        <taxon>Mycosphaerellales</taxon>
        <taxon>Mycosphaerellaceae</taxon>
        <taxon>Fulvia</taxon>
    </lineage>
</organism>
<proteinExistence type="predicted"/>
<dbReference type="KEGG" id="ffu:CLAFUR5_00576"/>
<dbReference type="OrthoDB" id="3927958at2759"/>
<feature type="compositionally biased region" description="Basic and acidic residues" evidence="1">
    <location>
        <begin position="101"/>
        <end position="113"/>
    </location>
</feature>
<feature type="compositionally biased region" description="Basic residues" evidence="1">
    <location>
        <begin position="114"/>
        <end position="133"/>
    </location>
</feature>
<dbReference type="RefSeq" id="XP_047755625.1">
    <property type="nucleotide sequence ID" value="XM_047899724.1"/>
</dbReference>
<dbReference type="EMBL" id="CP090163">
    <property type="protein sequence ID" value="UJO11259.1"/>
    <property type="molecule type" value="Genomic_DNA"/>
</dbReference>
<name>A0A9Q8L5S6_PASFU</name>
<feature type="region of interest" description="Disordered" evidence="1">
    <location>
        <begin position="101"/>
        <end position="151"/>
    </location>
</feature>
<evidence type="ECO:0000313" key="2">
    <source>
        <dbReference type="EMBL" id="UJO11259.1"/>
    </source>
</evidence>
<reference evidence="2" key="1">
    <citation type="submission" date="2021-12" db="EMBL/GenBank/DDBJ databases">
        <authorList>
            <person name="Zaccaron A."/>
            <person name="Stergiopoulos I."/>
        </authorList>
    </citation>
    <scope>NUCLEOTIDE SEQUENCE</scope>
    <source>
        <strain evidence="2">Race5_Kim</strain>
    </source>
</reference>
<evidence type="ECO:0000256" key="1">
    <source>
        <dbReference type="SAM" id="MobiDB-lite"/>
    </source>
</evidence>